<keyword evidence="5" id="KW-1185">Reference proteome</keyword>
<accession>A0ABT5HQK3</accession>
<evidence type="ECO:0000256" key="3">
    <source>
        <dbReference type="RuleBase" id="RU004508"/>
    </source>
</evidence>
<gene>
    <name evidence="4" type="ORF">PQU92_00490</name>
</gene>
<evidence type="ECO:0000313" key="5">
    <source>
        <dbReference type="Proteomes" id="UP001214854"/>
    </source>
</evidence>
<dbReference type="GO" id="GO:0008483">
    <property type="term" value="F:transaminase activity"/>
    <property type="evidence" value="ECO:0007669"/>
    <property type="project" value="UniProtKB-KW"/>
</dbReference>
<proteinExistence type="inferred from homology"/>
<organism evidence="4 5">
    <name type="scientific">Asticcacaulis aquaticus</name>
    <dbReference type="NCBI Taxonomy" id="2984212"/>
    <lineage>
        <taxon>Bacteria</taxon>
        <taxon>Pseudomonadati</taxon>
        <taxon>Pseudomonadota</taxon>
        <taxon>Alphaproteobacteria</taxon>
        <taxon>Caulobacterales</taxon>
        <taxon>Caulobacteraceae</taxon>
        <taxon>Asticcacaulis</taxon>
    </lineage>
</organism>
<sequence length="369" mass="40304">MMYLSVKPDLPTVEDVLPYLRQIHSNARYSNFGPLSTELEAGLLSAFGSADTAERCVCVSNATSGLTAALLAAGVNGKVAVPAFTFPASLGAVCSAGATPVIFDVSIDKWAFDEIIIEDILKSENISAVMIVEAFGILTNIENLIRMCLSHGVKVIIDSAAGLGVRRTGRVVHPDVFEIFSMHATKPLGIGEGGCVFMHNSRVSNFRAAINFALPVHQDHTVYWGFNGKMSEYHAAVGLAQLRRRHVLLQQRQGVVTRYIEQIKLLDGLIFSREVAASPWQFFPIRLPDEQTTESFVDLAAQKGVEIRRYYRPSLASMYQNFAHNSCLSSEQLSKTMCALPVRSGNAIAEMDEIIDAVLDSLKGAMNYA</sequence>
<evidence type="ECO:0000256" key="2">
    <source>
        <dbReference type="ARBA" id="ARBA00037999"/>
    </source>
</evidence>
<comment type="caution">
    <text evidence="4">The sequence shown here is derived from an EMBL/GenBank/DDBJ whole genome shotgun (WGS) entry which is preliminary data.</text>
</comment>
<dbReference type="SUPFAM" id="SSF53383">
    <property type="entry name" value="PLP-dependent transferases"/>
    <property type="match status" value="1"/>
</dbReference>
<name>A0ABT5HQK3_9CAUL</name>
<keyword evidence="4" id="KW-0032">Aminotransferase</keyword>
<dbReference type="Proteomes" id="UP001214854">
    <property type="component" value="Unassembled WGS sequence"/>
</dbReference>
<dbReference type="PIRSF" id="PIRSF000390">
    <property type="entry name" value="PLP_StrS"/>
    <property type="match status" value="1"/>
</dbReference>
<keyword evidence="1 3" id="KW-0663">Pyridoxal phosphate</keyword>
<dbReference type="EMBL" id="JAQQKX010000001">
    <property type="protein sequence ID" value="MDC7681741.1"/>
    <property type="molecule type" value="Genomic_DNA"/>
</dbReference>
<dbReference type="PANTHER" id="PTHR30244:SF9">
    <property type="entry name" value="PROTEIN RV3402C"/>
    <property type="match status" value="1"/>
</dbReference>
<protein>
    <submittedName>
        <fullName evidence="4">DegT/DnrJ/EryC1/StrS family aminotransferase</fullName>
    </submittedName>
</protein>
<evidence type="ECO:0000313" key="4">
    <source>
        <dbReference type="EMBL" id="MDC7681741.1"/>
    </source>
</evidence>
<dbReference type="InterPro" id="IPR015424">
    <property type="entry name" value="PyrdxlP-dep_Trfase"/>
</dbReference>
<comment type="similarity">
    <text evidence="2 3">Belongs to the DegT/DnrJ/EryC1 family.</text>
</comment>
<dbReference type="RefSeq" id="WP_272746263.1">
    <property type="nucleotide sequence ID" value="NZ_JAQQKX010000001.1"/>
</dbReference>
<dbReference type="Pfam" id="PF01041">
    <property type="entry name" value="DegT_DnrJ_EryC1"/>
    <property type="match status" value="1"/>
</dbReference>
<dbReference type="Gene3D" id="3.40.640.10">
    <property type="entry name" value="Type I PLP-dependent aspartate aminotransferase-like (Major domain)"/>
    <property type="match status" value="1"/>
</dbReference>
<dbReference type="InterPro" id="IPR015421">
    <property type="entry name" value="PyrdxlP-dep_Trfase_major"/>
</dbReference>
<keyword evidence="4" id="KW-0808">Transferase</keyword>
<dbReference type="InterPro" id="IPR000653">
    <property type="entry name" value="DegT/StrS_aminotransferase"/>
</dbReference>
<reference evidence="4 5" key="1">
    <citation type="submission" date="2023-01" db="EMBL/GenBank/DDBJ databases">
        <title>Novel species of the genus Asticcacaulis isolated from rivers.</title>
        <authorList>
            <person name="Lu H."/>
        </authorList>
    </citation>
    <scope>NUCLEOTIDE SEQUENCE [LARGE SCALE GENOMIC DNA]</scope>
    <source>
        <strain evidence="4 5">BYS171W</strain>
    </source>
</reference>
<evidence type="ECO:0000256" key="1">
    <source>
        <dbReference type="ARBA" id="ARBA00022898"/>
    </source>
</evidence>
<dbReference type="PANTHER" id="PTHR30244">
    <property type="entry name" value="TRANSAMINASE"/>
    <property type="match status" value="1"/>
</dbReference>